<dbReference type="GO" id="GO:0004252">
    <property type="term" value="F:serine-type endopeptidase activity"/>
    <property type="evidence" value="ECO:0007669"/>
    <property type="project" value="UniProtKB-UniRule"/>
</dbReference>
<sequence>MKKYIFSLAVVSAIFGLALLTAQANDTPGRKIIVFSGALNQTAQDEIIARVGGTKLKNLDIIGAKSVWLPSKASEKALAHHPGILRIDDDVLVSVAGKPGPAPQPSESLPWGIDQIDAELAWSTTTGSGIKVGIIDTGIDKFHPDLIDNIKGGINFVIQKGIVSPTQWNDDNGHGTHVAGTVAAVDNTIGVIGAAPQSNLYAIKVLDKRGSGYLSDVIAGIQWASANGIQVINMSLGTSSNIQSFHDAVIAAKNAGIIVVAAAGNSGGSVNYPAAYPEAIAVSAIDNAETIAYWSSRGPEVDLAAPGVSIYSTYKGSSYATLSGTSMASPHVAGAAALVLTTPISSAYDANSNGLWEPSEVQNKLQTTAKDLGGSGYDLLYGWGLVDAAAAVR</sequence>
<dbReference type="PANTHER" id="PTHR43806">
    <property type="entry name" value="PEPTIDASE S8"/>
    <property type="match status" value="1"/>
</dbReference>
<comment type="caution">
    <text evidence="10">The sequence shown here is derived from an EMBL/GenBank/DDBJ whole genome shotgun (WGS) entry which is preliminary data.</text>
</comment>
<dbReference type="EMBL" id="LCLU01000020">
    <property type="protein sequence ID" value="KKU21851.1"/>
    <property type="molecule type" value="Genomic_DNA"/>
</dbReference>
<dbReference type="Pfam" id="PF00082">
    <property type="entry name" value="Peptidase_S8"/>
    <property type="match status" value="1"/>
</dbReference>
<feature type="active site" description="Charge relay system" evidence="6">
    <location>
        <position position="136"/>
    </location>
</feature>
<dbReference type="Proteomes" id="UP000034569">
    <property type="component" value="Unassembled WGS sequence"/>
</dbReference>
<dbReference type="CDD" id="cd07477">
    <property type="entry name" value="Peptidases_S8_Subtilisin_subset"/>
    <property type="match status" value="1"/>
</dbReference>
<keyword evidence="8" id="KW-0732">Signal</keyword>
<keyword evidence="2 6" id="KW-0645">Protease</keyword>
<dbReference type="InterPro" id="IPR023828">
    <property type="entry name" value="Peptidase_S8_Ser-AS"/>
</dbReference>
<evidence type="ECO:0000256" key="8">
    <source>
        <dbReference type="SAM" id="SignalP"/>
    </source>
</evidence>
<dbReference type="Gene3D" id="3.40.50.200">
    <property type="entry name" value="Peptidase S8/S53 domain"/>
    <property type="match status" value="1"/>
</dbReference>
<gene>
    <name evidence="10" type="ORF">UX33_C0020G0007</name>
</gene>
<dbReference type="InterPro" id="IPR050131">
    <property type="entry name" value="Peptidase_S8_subtilisin-like"/>
</dbReference>
<accession>A0A0G1NN27</accession>
<dbReference type="InterPro" id="IPR022398">
    <property type="entry name" value="Peptidase_S8_His-AS"/>
</dbReference>
<dbReference type="InterPro" id="IPR015500">
    <property type="entry name" value="Peptidase_S8_subtilisin-rel"/>
</dbReference>
<keyword evidence="5 6" id="KW-0720">Serine protease</keyword>
<dbReference type="InterPro" id="IPR023827">
    <property type="entry name" value="Peptidase_S8_Asp-AS"/>
</dbReference>
<dbReference type="PANTHER" id="PTHR43806:SF11">
    <property type="entry name" value="CEREVISIN-RELATED"/>
    <property type="match status" value="1"/>
</dbReference>
<dbReference type="PRINTS" id="PR00723">
    <property type="entry name" value="SUBTILISIN"/>
</dbReference>
<dbReference type="GO" id="GO:0046872">
    <property type="term" value="F:metal ion binding"/>
    <property type="evidence" value="ECO:0007669"/>
    <property type="project" value="UniProtKB-KW"/>
</dbReference>
<dbReference type="InterPro" id="IPR036852">
    <property type="entry name" value="Peptidase_S8/S53_dom_sf"/>
</dbReference>
<evidence type="ECO:0000256" key="6">
    <source>
        <dbReference type="PROSITE-ProRule" id="PRU01240"/>
    </source>
</evidence>
<evidence type="ECO:0000256" key="3">
    <source>
        <dbReference type="ARBA" id="ARBA00022723"/>
    </source>
</evidence>
<comment type="similarity">
    <text evidence="1 6 7">Belongs to the peptidase S8 family.</text>
</comment>
<evidence type="ECO:0000256" key="5">
    <source>
        <dbReference type="ARBA" id="ARBA00022825"/>
    </source>
</evidence>
<dbReference type="PROSITE" id="PS51892">
    <property type="entry name" value="SUBTILASE"/>
    <property type="match status" value="1"/>
</dbReference>
<dbReference type="PROSITE" id="PS00136">
    <property type="entry name" value="SUBTILASE_ASP"/>
    <property type="match status" value="1"/>
</dbReference>
<evidence type="ECO:0000313" key="10">
    <source>
        <dbReference type="EMBL" id="KKU21851.1"/>
    </source>
</evidence>
<evidence type="ECO:0000256" key="7">
    <source>
        <dbReference type="RuleBase" id="RU003355"/>
    </source>
</evidence>
<reference evidence="10 11" key="1">
    <citation type="journal article" date="2015" name="Nature">
        <title>rRNA introns, odd ribosomes, and small enigmatic genomes across a large radiation of phyla.</title>
        <authorList>
            <person name="Brown C.T."/>
            <person name="Hug L.A."/>
            <person name="Thomas B.C."/>
            <person name="Sharon I."/>
            <person name="Castelle C.J."/>
            <person name="Singh A."/>
            <person name="Wilkins M.J."/>
            <person name="Williams K.H."/>
            <person name="Banfield J.F."/>
        </authorList>
    </citation>
    <scope>NUCLEOTIDE SEQUENCE [LARGE SCALE GENOMIC DNA]</scope>
</reference>
<feature type="chain" id="PRO_5002538844" description="Peptidase S8/S53 domain-containing protein" evidence="8">
    <location>
        <begin position="25"/>
        <end position="393"/>
    </location>
</feature>
<evidence type="ECO:0000313" key="11">
    <source>
        <dbReference type="Proteomes" id="UP000034569"/>
    </source>
</evidence>
<dbReference type="GO" id="GO:0006508">
    <property type="term" value="P:proteolysis"/>
    <property type="evidence" value="ECO:0007669"/>
    <property type="project" value="UniProtKB-KW"/>
</dbReference>
<dbReference type="PATRIC" id="fig|1618619.3.peg.407"/>
<organism evidence="10 11">
    <name type="scientific">Candidatus Azambacteria bacterium GW2011_GWC1_46_13</name>
    <dbReference type="NCBI Taxonomy" id="1618619"/>
    <lineage>
        <taxon>Bacteria</taxon>
        <taxon>Candidatus Azamiibacteriota</taxon>
    </lineage>
</organism>
<feature type="signal peptide" evidence="8">
    <location>
        <begin position="1"/>
        <end position="24"/>
    </location>
</feature>
<dbReference type="SUPFAM" id="SSF52743">
    <property type="entry name" value="Subtilisin-like"/>
    <property type="match status" value="1"/>
</dbReference>
<dbReference type="PROSITE" id="PS00137">
    <property type="entry name" value="SUBTILASE_HIS"/>
    <property type="match status" value="1"/>
</dbReference>
<proteinExistence type="inferred from homology"/>
<keyword evidence="4 6" id="KW-0378">Hydrolase</keyword>
<dbReference type="InterPro" id="IPR000209">
    <property type="entry name" value="Peptidase_S8/S53_dom"/>
</dbReference>
<keyword evidence="3" id="KW-0479">Metal-binding</keyword>
<protein>
    <recommendedName>
        <fullName evidence="9">Peptidase S8/S53 domain-containing protein</fullName>
    </recommendedName>
</protein>
<feature type="active site" description="Charge relay system" evidence="6">
    <location>
        <position position="174"/>
    </location>
</feature>
<dbReference type="InterPro" id="IPR034202">
    <property type="entry name" value="Subtilisin_Carlsberg-like"/>
</dbReference>
<evidence type="ECO:0000259" key="9">
    <source>
        <dbReference type="Pfam" id="PF00082"/>
    </source>
</evidence>
<evidence type="ECO:0000256" key="4">
    <source>
        <dbReference type="ARBA" id="ARBA00022801"/>
    </source>
</evidence>
<feature type="active site" description="Charge relay system" evidence="6">
    <location>
        <position position="326"/>
    </location>
</feature>
<dbReference type="AlphaFoldDB" id="A0A0G1NN27"/>
<feature type="domain" description="Peptidase S8/S53" evidence="9">
    <location>
        <begin position="127"/>
        <end position="384"/>
    </location>
</feature>
<evidence type="ECO:0000256" key="1">
    <source>
        <dbReference type="ARBA" id="ARBA00011073"/>
    </source>
</evidence>
<evidence type="ECO:0000256" key="2">
    <source>
        <dbReference type="ARBA" id="ARBA00022670"/>
    </source>
</evidence>
<dbReference type="PROSITE" id="PS00138">
    <property type="entry name" value="SUBTILASE_SER"/>
    <property type="match status" value="1"/>
</dbReference>
<name>A0A0G1NN27_9BACT</name>